<dbReference type="Proteomes" id="UP000701801">
    <property type="component" value="Unassembled WGS sequence"/>
</dbReference>
<evidence type="ECO:0000313" key="3">
    <source>
        <dbReference type="EMBL" id="CAG8982027.1"/>
    </source>
</evidence>
<evidence type="ECO:0000259" key="2">
    <source>
        <dbReference type="Pfam" id="PF20150"/>
    </source>
</evidence>
<feature type="coiled-coil region" evidence="1">
    <location>
        <begin position="6"/>
        <end position="33"/>
    </location>
</feature>
<feature type="domain" description="2EXR" evidence="2">
    <location>
        <begin position="51"/>
        <end position="150"/>
    </location>
</feature>
<gene>
    <name evidence="3" type="ORF">HYALB_00013998</name>
</gene>
<reference evidence="3" key="1">
    <citation type="submission" date="2021-07" db="EMBL/GenBank/DDBJ databases">
        <authorList>
            <person name="Durling M."/>
        </authorList>
    </citation>
    <scope>NUCLEOTIDE SEQUENCE</scope>
</reference>
<dbReference type="Pfam" id="PF20150">
    <property type="entry name" value="2EXR"/>
    <property type="match status" value="1"/>
</dbReference>
<dbReference type="OrthoDB" id="10301511at2759"/>
<dbReference type="EMBL" id="CAJVRM010000552">
    <property type="protein sequence ID" value="CAG8982027.1"/>
    <property type="molecule type" value="Genomic_DNA"/>
</dbReference>
<proteinExistence type="predicted"/>
<protein>
    <recommendedName>
        <fullName evidence="2">2EXR domain-containing protein</fullName>
    </recommendedName>
</protein>
<accession>A0A9N9M0Z8</accession>
<sequence>MAPPPNEVLSEKMVELQETVNALRLRNYELEQKNIQLIGENKLLRNQVRNFPKFKLLPIELRWMIWRLACLAPKTHIIDNGPTEFPHAALALVSQLMYTDRSNFKIINSTCKDARAALSTLSLSYFAVPKVYDGSPMQLANYFSPTVDTFWILNDWEDRHSWECTHVYAWSETVDVLGTLGTAIFHGVQEILLVVEQFGDFRHEKDIIFTTPSCEQSRKTLLRQVRAGRDGNTLFGSDVQNVSTWAESERFLNESMEELRTRHSEFRTAVLSLGLATPQEITAGQRPGLINLSTYIFPRFRFVEARKGKDVCSLPPGVEIV</sequence>
<name>A0A9N9M0Z8_9HELO</name>
<organism evidence="3 4">
    <name type="scientific">Hymenoscyphus albidus</name>
    <dbReference type="NCBI Taxonomy" id="595503"/>
    <lineage>
        <taxon>Eukaryota</taxon>
        <taxon>Fungi</taxon>
        <taxon>Dikarya</taxon>
        <taxon>Ascomycota</taxon>
        <taxon>Pezizomycotina</taxon>
        <taxon>Leotiomycetes</taxon>
        <taxon>Helotiales</taxon>
        <taxon>Helotiaceae</taxon>
        <taxon>Hymenoscyphus</taxon>
    </lineage>
</organism>
<keyword evidence="1" id="KW-0175">Coiled coil</keyword>
<comment type="caution">
    <text evidence="3">The sequence shown here is derived from an EMBL/GenBank/DDBJ whole genome shotgun (WGS) entry which is preliminary data.</text>
</comment>
<evidence type="ECO:0000256" key="1">
    <source>
        <dbReference type="SAM" id="Coils"/>
    </source>
</evidence>
<keyword evidence="4" id="KW-1185">Reference proteome</keyword>
<dbReference type="AlphaFoldDB" id="A0A9N9M0Z8"/>
<evidence type="ECO:0000313" key="4">
    <source>
        <dbReference type="Proteomes" id="UP000701801"/>
    </source>
</evidence>
<dbReference type="InterPro" id="IPR045518">
    <property type="entry name" value="2EXR"/>
</dbReference>